<evidence type="ECO:0000313" key="15">
    <source>
        <dbReference type="Proteomes" id="UP001152797"/>
    </source>
</evidence>
<dbReference type="PROSITE" id="PS50893">
    <property type="entry name" value="ABC_TRANSPORTER_2"/>
    <property type="match status" value="1"/>
</dbReference>
<feature type="compositionally biased region" description="Basic and acidic residues" evidence="9">
    <location>
        <begin position="1454"/>
        <end position="1464"/>
    </location>
</feature>
<feature type="transmembrane region" description="Helical" evidence="10">
    <location>
        <begin position="1653"/>
        <end position="1676"/>
    </location>
</feature>
<dbReference type="GO" id="GO:0015421">
    <property type="term" value="F:ABC-type oligopeptide transporter activity"/>
    <property type="evidence" value="ECO:0007669"/>
    <property type="project" value="TreeGrafter"/>
</dbReference>
<feature type="domain" description="ABC transporter" evidence="11">
    <location>
        <begin position="1199"/>
        <end position="1434"/>
    </location>
</feature>
<feature type="transmembrane region" description="Helical" evidence="10">
    <location>
        <begin position="1552"/>
        <end position="1575"/>
    </location>
</feature>
<dbReference type="EMBL" id="CAMXCT030003257">
    <property type="protein sequence ID" value="CAL4790699.1"/>
    <property type="molecule type" value="Genomic_DNA"/>
</dbReference>
<comment type="caution">
    <text evidence="13">The sequence shown here is derived from an EMBL/GenBank/DDBJ whole genome shotgun (WGS) entry which is preliminary data.</text>
</comment>
<dbReference type="SUPFAM" id="SSF90123">
    <property type="entry name" value="ABC transporter transmembrane region"/>
    <property type="match status" value="2"/>
</dbReference>
<reference evidence="14" key="2">
    <citation type="submission" date="2024-04" db="EMBL/GenBank/DDBJ databases">
        <authorList>
            <person name="Chen Y."/>
            <person name="Shah S."/>
            <person name="Dougan E. K."/>
            <person name="Thang M."/>
            <person name="Chan C."/>
        </authorList>
    </citation>
    <scope>NUCLEOTIDE SEQUENCE [LARGE SCALE GENOMIC DNA]</scope>
</reference>
<evidence type="ECO:0000256" key="10">
    <source>
        <dbReference type="SAM" id="Phobius"/>
    </source>
</evidence>
<dbReference type="CDD" id="cd18578">
    <property type="entry name" value="ABC_6TM_Pgp_ABCB1_D2_like"/>
    <property type="match status" value="1"/>
</dbReference>
<feature type="compositionally biased region" description="Basic and acidic residues" evidence="9">
    <location>
        <begin position="275"/>
        <end position="284"/>
    </location>
</feature>
<feature type="transmembrane region" description="Helical" evidence="10">
    <location>
        <begin position="1730"/>
        <end position="1755"/>
    </location>
</feature>
<proteinExistence type="inferred from homology"/>
<dbReference type="Gene3D" id="1.20.1560.10">
    <property type="entry name" value="ABC transporter type 1, transmembrane domain"/>
    <property type="match status" value="1"/>
</dbReference>
<feature type="transmembrane region" description="Helical" evidence="10">
    <location>
        <begin position="1506"/>
        <end position="1532"/>
    </location>
</feature>
<evidence type="ECO:0000256" key="7">
    <source>
        <dbReference type="ARBA" id="ARBA00022989"/>
    </source>
</evidence>
<dbReference type="InterPro" id="IPR039421">
    <property type="entry name" value="Type_1_exporter"/>
</dbReference>
<dbReference type="GO" id="GO:0090374">
    <property type="term" value="P:oligopeptide export from mitochondrion"/>
    <property type="evidence" value="ECO:0007669"/>
    <property type="project" value="TreeGrafter"/>
</dbReference>
<evidence type="ECO:0000259" key="11">
    <source>
        <dbReference type="PROSITE" id="PS50893"/>
    </source>
</evidence>
<evidence type="ECO:0000256" key="9">
    <source>
        <dbReference type="SAM" id="MobiDB-lite"/>
    </source>
</evidence>
<keyword evidence="8 10" id="KW-0472">Membrane</keyword>
<dbReference type="InterPro" id="IPR003439">
    <property type="entry name" value="ABC_transporter-like_ATP-bd"/>
</dbReference>
<dbReference type="OrthoDB" id="6500128at2759"/>
<dbReference type="PANTHER" id="PTHR43394">
    <property type="entry name" value="ATP-DEPENDENT PERMEASE MDL1, MITOCHONDRIAL"/>
    <property type="match status" value="1"/>
</dbReference>
<evidence type="ECO:0000256" key="1">
    <source>
        <dbReference type="ARBA" id="ARBA00004141"/>
    </source>
</evidence>
<dbReference type="InterPro" id="IPR003593">
    <property type="entry name" value="AAA+_ATPase"/>
</dbReference>
<feature type="region of interest" description="Disordered" evidence="9">
    <location>
        <begin position="245"/>
        <end position="284"/>
    </location>
</feature>
<evidence type="ECO:0000256" key="4">
    <source>
        <dbReference type="ARBA" id="ARBA00022692"/>
    </source>
</evidence>
<dbReference type="Gene3D" id="3.40.50.300">
    <property type="entry name" value="P-loop containing nucleotide triphosphate hydrolases"/>
    <property type="match status" value="2"/>
</dbReference>
<feature type="transmembrane region" description="Helical" evidence="10">
    <location>
        <begin position="996"/>
        <end position="1023"/>
    </location>
</feature>
<feature type="transmembrane region" description="Helical" evidence="10">
    <location>
        <begin position="1136"/>
        <end position="1155"/>
    </location>
</feature>
<feature type="transmembrane region" description="Helical" evidence="10">
    <location>
        <begin position="1767"/>
        <end position="1787"/>
    </location>
</feature>
<gene>
    <name evidence="13" type="ORF">C1SCF055_LOCUS29259</name>
</gene>
<dbReference type="InterPro" id="IPR017871">
    <property type="entry name" value="ABC_transporter-like_CS"/>
</dbReference>
<organism evidence="13">
    <name type="scientific">Cladocopium goreaui</name>
    <dbReference type="NCBI Taxonomy" id="2562237"/>
    <lineage>
        <taxon>Eukaryota</taxon>
        <taxon>Sar</taxon>
        <taxon>Alveolata</taxon>
        <taxon>Dinophyceae</taxon>
        <taxon>Suessiales</taxon>
        <taxon>Symbiodiniaceae</taxon>
        <taxon>Cladocopium</taxon>
    </lineage>
</organism>
<evidence type="ECO:0000256" key="2">
    <source>
        <dbReference type="ARBA" id="ARBA00007577"/>
    </source>
</evidence>
<dbReference type="SUPFAM" id="SSF52540">
    <property type="entry name" value="P-loop containing nucleoside triphosphate hydrolases"/>
    <property type="match status" value="1"/>
</dbReference>
<feature type="transmembrane region" description="Helical" evidence="10">
    <location>
        <begin position="1629"/>
        <end position="1647"/>
    </location>
</feature>
<keyword evidence="3" id="KW-0813">Transport</keyword>
<evidence type="ECO:0000259" key="12">
    <source>
        <dbReference type="PROSITE" id="PS50929"/>
    </source>
</evidence>
<feature type="domain" description="ABC transmembrane type-1" evidence="12">
    <location>
        <begin position="1506"/>
        <end position="1794"/>
    </location>
</feature>
<dbReference type="InterPro" id="IPR036640">
    <property type="entry name" value="ABC1_TM_sf"/>
</dbReference>
<dbReference type="GO" id="GO:0005743">
    <property type="term" value="C:mitochondrial inner membrane"/>
    <property type="evidence" value="ECO:0007669"/>
    <property type="project" value="TreeGrafter"/>
</dbReference>
<feature type="compositionally biased region" description="Low complexity" evidence="9">
    <location>
        <begin position="245"/>
        <end position="261"/>
    </location>
</feature>
<keyword evidence="4 10" id="KW-0812">Transmembrane</keyword>
<dbReference type="GO" id="GO:0005524">
    <property type="term" value="F:ATP binding"/>
    <property type="evidence" value="ECO:0007669"/>
    <property type="project" value="UniProtKB-KW"/>
</dbReference>
<dbReference type="Proteomes" id="UP001152797">
    <property type="component" value="Unassembled WGS sequence"/>
</dbReference>
<evidence type="ECO:0000256" key="8">
    <source>
        <dbReference type="ARBA" id="ARBA00023136"/>
    </source>
</evidence>
<accession>A0A9P1GAP3</accession>
<feature type="region of interest" description="Disordered" evidence="9">
    <location>
        <begin position="298"/>
        <end position="334"/>
    </location>
</feature>
<comment type="similarity">
    <text evidence="2">Belongs to the ABC transporter superfamily. ABCB family. Multidrug resistance exporter (TC 3.A.1.201) subfamily.</text>
</comment>
<reference evidence="13" key="1">
    <citation type="submission" date="2022-10" db="EMBL/GenBank/DDBJ databases">
        <authorList>
            <person name="Chen Y."/>
            <person name="Dougan E. K."/>
            <person name="Chan C."/>
            <person name="Rhodes N."/>
            <person name="Thang M."/>
        </authorList>
    </citation>
    <scope>NUCLEOTIDE SEQUENCE</scope>
</reference>
<dbReference type="Pfam" id="PF00664">
    <property type="entry name" value="ABC_membrane"/>
    <property type="match status" value="2"/>
</dbReference>
<feature type="transmembrane region" description="Helical" evidence="10">
    <location>
        <begin position="913"/>
        <end position="938"/>
    </location>
</feature>
<evidence type="ECO:0000313" key="13">
    <source>
        <dbReference type="EMBL" id="CAI4003387.1"/>
    </source>
</evidence>
<dbReference type="Pfam" id="PF00005">
    <property type="entry name" value="ABC_tran"/>
    <property type="match status" value="1"/>
</dbReference>
<keyword evidence="5" id="KW-0547">Nucleotide-binding</keyword>
<feature type="domain" description="ABC transmembrane type-1" evidence="12">
    <location>
        <begin position="850"/>
        <end position="1155"/>
    </location>
</feature>
<evidence type="ECO:0000313" key="14">
    <source>
        <dbReference type="EMBL" id="CAL1156762.1"/>
    </source>
</evidence>
<evidence type="ECO:0000256" key="6">
    <source>
        <dbReference type="ARBA" id="ARBA00022840"/>
    </source>
</evidence>
<dbReference type="PANTHER" id="PTHR43394:SF27">
    <property type="entry name" value="ATP-DEPENDENT TRANSLOCASE ABCB1-LIKE"/>
    <property type="match status" value="1"/>
</dbReference>
<comment type="subcellular location">
    <subcellularLocation>
        <location evidence="1">Membrane</location>
        <topology evidence="1">Multi-pass membrane protein</topology>
    </subcellularLocation>
</comment>
<dbReference type="InterPro" id="IPR011527">
    <property type="entry name" value="ABC1_TM_dom"/>
</dbReference>
<dbReference type="FunFam" id="3.40.50.300:FF:000836">
    <property type="entry name" value="ABC transporter B family member 25"/>
    <property type="match status" value="1"/>
</dbReference>
<name>A0A9P1GAP3_9DINO</name>
<feature type="transmembrane region" description="Helical" evidence="10">
    <location>
        <begin position="1094"/>
        <end position="1116"/>
    </location>
</feature>
<feature type="transmembrane region" description="Helical" evidence="10">
    <location>
        <begin position="847"/>
        <end position="870"/>
    </location>
</feature>
<dbReference type="EMBL" id="CAMXCT010003257">
    <property type="protein sequence ID" value="CAI4003387.1"/>
    <property type="molecule type" value="Genomic_DNA"/>
</dbReference>
<evidence type="ECO:0000256" key="5">
    <source>
        <dbReference type="ARBA" id="ARBA00022741"/>
    </source>
</evidence>
<dbReference type="CDD" id="cd18577">
    <property type="entry name" value="ABC_6TM_Pgp_ABCB1_D1_like"/>
    <property type="match status" value="1"/>
</dbReference>
<evidence type="ECO:0000256" key="3">
    <source>
        <dbReference type="ARBA" id="ARBA00022448"/>
    </source>
</evidence>
<dbReference type="SMART" id="SM00382">
    <property type="entry name" value="AAA"/>
    <property type="match status" value="1"/>
</dbReference>
<dbReference type="GO" id="GO:0016887">
    <property type="term" value="F:ATP hydrolysis activity"/>
    <property type="evidence" value="ECO:0007669"/>
    <property type="project" value="InterPro"/>
</dbReference>
<dbReference type="InterPro" id="IPR027417">
    <property type="entry name" value="P-loop_NTPase"/>
</dbReference>
<protein>
    <submittedName>
        <fullName evidence="13">Uncharacterized protein</fullName>
    </submittedName>
</protein>
<dbReference type="PROSITE" id="PS50929">
    <property type="entry name" value="ABC_TM1F"/>
    <property type="match status" value="2"/>
</dbReference>
<keyword evidence="15" id="KW-1185">Reference proteome</keyword>
<sequence>MPGWTVADIKNELGCISKLLLARPGVFELEGKLCGALKHKLSLTAPMGPSDLVFCYEAVRESQLPDTMKGELTQVLDSLALQEASQEHLLATATMAQECVSFQKYLTASDIKALKSASMWEGCTTLATRMKLLGISSMKEGIKKTACSILVLFEKDRTNTIPPGDAVYSLSHHLYETLQSLPVEIPAGAVRLAVYPDDPSLLGTDHLAASYPGEKAEKMEFPGLSTIRKKHTPIRNTHSLVVKAQATQQVQQDQKPAQQVQLPPKKEASTPLTLDNDKGKEGTKTHEDFEAEALQKLLDRKDKKGAGQTKGLKRPASANSLVPKMVGQERRESGNMQLAEAGVLQTVRRIQDKEIAKNGLPDKHKRFDIWKETKEFLEDPAMSMYGPLFKRVAATTVQDSEQPILYLNFLSLLNGAFNKGGAFTDFMLTSEVGKLHAGMSQVLRLILEDIFGDGVPETGVRLTSPKGSLRLHFSLDMILQDGSAHKHIFANRQDAGSKPCFICSNIFYLRGGEEENCKVFKKYTKYHQLHISTDQDVLASWQRLADKSKVLSQTEFNLHQQAAGLTYNQYALLSSQKLLSCGLLRPISLYCFDYMHGMCSNGLLNDITYLVLESIHTSGIKVWQDIKPWLDIWVLPKAYKCAVGHLFDTKNVASHRKAQTFKCSASEMLSLYKILQYYLQVMFLANNVMADQCQCFVCWADVLDYLVSIPFIDLPKRLEATLKKMNCFVPGMVSSARQVCGHKISMHRSDLAMRTMTDFLEETGPAHWTKDMEGLVQAAPALQTELMRSHSVPTVHFADPPASCVSEKSEKSEVLAKVSQVHEKPLKGPPIASICKLFSLVDFKESLILLLGLLGAIGNGVTQPVVLVVFGDLIDGMGSSSVPVELPANVTPEQMALLMDDAMDGMMSEMERLCIIMCLIGVANTVAATLQGACFKIFSDMQTKKYRVLYFKSVLFQDVSWFDLKEVAALPSEINDDLEKIGDALGDKLGNGIMSFSAFVGGFGCAFGLGWLVALVMCAMLPFMGVGAAVMGKAVQEIQLESQSWYSKAACVVEECLYAMRTVVAFGGERRELQKFQFALVQTRRGGIRNGFKIGLGLGYTTMIIFAGNALAFWFGMTLRYNDQVNPATGRPWEPGNILAIFFCVFTGSFMIGNLDPSLKALAAARFAAGRFFQVKENRPQVQCGDVDGRKDLESIENFELREVHFSYPARPDVKILNGLSLEISRGQKVAVVGESGSGKSTVMALLERFYDPNSGLVLVNGQDMNFKVSALRRCIGYVGQEPVLFAGSIHHNIMQGYPGASKEDFARAYAEAQLGFVEALPEKYHTFVGAGGGQLSGGQKQRIAIARALVKRASFLFLDEATSALDNASEKMIQQTIDSLCGRDLGIVSIAHRLSTVRGAEKIYVLSHGALVESGNHASLMEMRGTYFALVSAQESAQRVEEKEELQITEEEAQQKRLSEHSNESAGQRLAKEKKEEENRVKEINKNYKVPMGRLLRYNRPEWPFFVPALLGALVDGSVMPLCTIALVGAMKGFYKVDKDEMREDMEFMCIIFLVIGFSGLIGATISHGCFSILGEAMTQRLRVAILTSIFRQELGFHDDPQNAPGMLSKALELWAFRVSILCKSIQAKAAAMSSLVIGLVLAFVYCWQMALIMLGSIPVMVLANAVQMVVLLGAAKSENENLTQAQQIVTDSVMNARTVQALGVEHSLVSMYAAWVEKAMKGAWLQNFFAGLGFGVSSGIMFFIMAGGFYLAALLIKDGIADFEGVMMAFMGIFYAGAGAGQAAVMVGDASKAKVACHDMFQLMDRASLIEGLEPTGETPEALDAGTIEFADVKFFYPFRPAIQVLKGINFRILRGTSVGLVGPSGGRQEHGALGGVVCC</sequence>
<dbReference type="PROSITE" id="PS00211">
    <property type="entry name" value="ABC_TRANSPORTER_1"/>
    <property type="match status" value="1"/>
</dbReference>
<feature type="region of interest" description="Disordered" evidence="9">
    <location>
        <begin position="1443"/>
        <end position="1479"/>
    </location>
</feature>
<dbReference type="EMBL" id="CAMXCT020003257">
    <property type="protein sequence ID" value="CAL1156762.1"/>
    <property type="molecule type" value="Genomic_DNA"/>
</dbReference>
<keyword evidence="7 10" id="KW-1133">Transmembrane helix</keyword>
<keyword evidence="6" id="KW-0067">ATP-binding</keyword>